<evidence type="ECO:0000313" key="12">
    <source>
        <dbReference type="EMBL" id="CAJ0573275.1"/>
    </source>
</evidence>
<keyword evidence="3" id="KW-0813">Transport</keyword>
<dbReference type="GO" id="GO:0005385">
    <property type="term" value="F:zinc ion transmembrane transporter activity"/>
    <property type="evidence" value="ECO:0007669"/>
    <property type="project" value="TreeGrafter"/>
</dbReference>
<evidence type="ECO:0000256" key="7">
    <source>
        <dbReference type="ARBA" id="ARBA00023136"/>
    </source>
</evidence>
<evidence type="ECO:0000259" key="11">
    <source>
        <dbReference type="Pfam" id="PF16916"/>
    </source>
</evidence>
<feature type="transmembrane region" description="Helical" evidence="9">
    <location>
        <begin position="104"/>
        <end position="123"/>
    </location>
</feature>
<dbReference type="GO" id="GO:0010312">
    <property type="term" value="P:detoxification of zinc ion"/>
    <property type="evidence" value="ECO:0007669"/>
    <property type="project" value="TreeGrafter"/>
</dbReference>
<feature type="transmembrane region" description="Helical" evidence="9">
    <location>
        <begin position="205"/>
        <end position="225"/>
    </location>
</feature>
<dbReference type="GO" id="GO:0016020">
    <property type="term" value="C:membrane"/>
    <property type="evidence" value="ECO:0007669"/>
    <property type="project" value="UniProtKB-SubCell"/>
</dbReference>
<sequence length="554" mass="60587">MTDEEERVVLLGNGKEPEATRVRLENGRRTRSKESPLLVATPEGNEDIADDSPLPSMSAVPVVVNCAKHTRQEQQSQEPEEMLDTHSEPPCAVDDQHRKNSWKVTAMITITFLFFIVELVVGIMNRSIALLADSYHMLSDVMALVVALVCLKLSRRKSRKNGFGWVRAEVLGALVNGVFLLSMCGTISLEAFGRLLHPQAMQNPIQVLIVGTIGLIINIIGITMFHGIGGHGHSHGGGGHGHSHGGGGGGHGHSHDGAPSSNGHSHKSDKSDSPRKSSDPHLHEIHRARLPNNKTWQGQSLEDADLPPPRVRSERAISQISQLSTGVSHNHLALRLVGMPEESDEEEEESSPPGVSKKERKEVKVAENLNMRGVLLHIIADAVGSVFVIATACCSFFLDEQLPTFNKYLDPLLSLTLVGLISFSAYNLVAQTAGIIMRRPPVTLDMEELKKDIAELSGVVRCHSLEVWTLVGNRHIATAEIEFCTVLAFDQAAAKIRRLFHRNNVHSLTIQPSFSDTCILDPAQDVPTPEPTLNDLGPRHPKPKVVFETGMHHE</sequence>
<dbReference type="Proteomes" id="UP001177023">
    <property type="component" value="Unassembled WGS sequence"/>
</dbReference>
<evidence type="ECO:0000256" key="2">
    <source>
        <dbReference type="ARBA" id="ARBA00008873"/>
    </source>
</evidence>
<feature type="compositionally biased region" description="Acidic residues" evidence="8">
    <location>
        <begin position="341"/>
        <end position="350"/>
    </location>
</feature>
<feature type="region of interest" description="Disordered" evidence="8">
    <location>
        <begin position="339"/>
        <end position="360"/>
    </location>
</feature>
<dbReference type="AlphaFoldDB" id="A0AA36CR45"/>
<dbReference type="InterPro" id="IPR027469">
    <property type="entry name" value="Cation_efflux_TMD_sf"/>
</dbReference>
<protein>
    <recommendedName>
        <fullName evidence="14">Zinc transporter 1</fullName>
    </recommendedName>
</protein>
<dbReference type="PANTHER" id="PTHR45820">
    <property type="entry name" value="FI23527P1"/>
    <property type="match status" value="1"/>
</dbReference>
<feature type="compositionally biased region" description="Gly residues" evidence="8">
    <location>
        <begin position="233"/>
        <end position="251"/>
    </location>
</feature>
<feature type="compositionally biased region" description="Basic and acidic residues" evidence="8">
    <location>
        <begin position="24"/>
        <end position="34"/>
    </location>
</feature>
<evidence type="ECO:0000256" key="8">
    <source>
        <dbReference type="SAM" id="MobiDB-lite"/>
    </source>
</evidence>
<evidence type="ECO:0000313" key="13">
    <source>
        <dbReference type="Proteomes" id="UP001177023"/>
    </source>
</evidence>
<keyword evidence="5" id="KW-0862">Zinc</keyword>
<comment type="caution">
    <text evidence="12">The sequence shown here is derived from an EMBL/GenBank/DDBJ whole genome shotgun (WGS) entry which is preliminary data.</text>
</comment>
<dbReference type="GO" id="GO:0006882">
    <property type="term" value="P:intracellular zinc ion homeostasis"/>
    <property type="evidence" value="ECO:0007669"/>
    <property type="project" value="TreeGrafter"/>
</dbReference>
<comment type="similarity">
    <text evidence="2">Belongs to the cation diffusion facilitator (CDF) transporter (TC 2.A.4) family. SLC30A subfamily.</text>
</comment>
<reference evidence="12" key="1">
    <citation type="submission" date="2023-06" db="EMBL/GenBank/DDBJ databases">
        <authorList>
            <person name="Delattre M."/>
        </authorList>
    </citation>
    <scope>NUCLEOTIDE SEQUENCE</scope>
    <source>
        <strain evidence="12">AF72</strain>
    </source>
</reference>
<dbReference type="Gene3D" id="1.20.1510.10">
    <property type="entry name" value="Cation efflux protein transmembrane domain"/>
    <property type="match status" value="2"/>
</dbReference>
<gene>
    <name evidence="12" type="ORF">MSPICULIGERA_LOCUS11637</name>
</gene>
<evidence type="ECO:0000259" key="10">
    <source>
        <dbReference type="Pfam" id="PF01545"/>
    </source>
</evidence>
<evidence type="ECO:0000256" key="9">
    <source>
        <dbReference type="SAM" id="Phobius"/>
    </source>
</evidence>
<dbReference type="NCBIfam" id="TIGR01297">
    <property type="entry name" value="CDF"/>
    <property type="match status" value="1"/>
</dbReference>
<evidence type="ECO:0008006" key="14">
    <source>
        <dbReference type="Google" id="ProtNLM"/>
    </source>
</evidence>
<keyword evidence="4 9" id="KW-0812">Transmembrane</keyword>
<evidence type="ECO:0000256" key="1">
    <source>
        <dbReference type="ARBA" id="ARBA00004141"/>
    </source>
</evidence>
<feature type="transmembrane region" description="Helical" evidence="9">
    <location>
        <begin position="173"/>
        <end position="193"/>
    </location>
</feature>
<evidence type="ECO:0000256" key="3">
    <source>
        <dbReference type="ARBA" id="ARBA00022448"/>
    </source>
</evidence>
<keyword evidence="7 9" id="KW-0472">Membrane</keyword>
<keyword evidence="6 9" id="KW-1133">Transmembrane helix</keyword>
<feature type="region of interest" description="Disordered" evidence="8">
    <location>
        <begin position="69"/>
        <end position="96"/>
    </location>
</feature>
<dbReference type="InterPro" id="IPR058533">
    <property type="entry name" value="Cation_efflux_TM"/>
</dbReference>
<dbReference type="PANTHER" id="PTHR45820:SF4">
    <property type="entry name" value="ZINC TRANSPORTER 63C, ISOFORM F"/>
    <property type="match status" value="1"/>
</dbReference>
<dbReference type="InterPro" id="IPR027470">
    <property type="entry name" value="Cation_efflux_CTD"/>
</dbReference>
<proteinExistence type="inferred from homology"/>
<feature type="transmembrane region" description="Helical" evidence="9">
    <location>
        <begin position="135"/>
        <end position="153"/>
    </location>
</feature>
<feature type="region of interest" description="Disordered" evidence="8">
    <location>
        <begin position="24"/>
        <end position="54"/>
    </location>
</feature>
<feature type="transmembrane region" description="Helical" evidence="9">
    <location>
        <begin position="374"/>
        <end position="398"/>
    </location>
</feature>
<feature type="region of interest" description="Disordered" evidence="8">
    <location>
        <begin position="233"/>
        <end position="313"/>
    </location>
</feature>
<dbReference type="InterPro" id="IPR002524">
    <property type="entry name" value="Cation_efflux"/>
</dbReference>
<accession>A0AA36CR45</accession>
<evidence type="ECO:0000256" key="4">
    <source>
        <dbReference type="ARBA" id="ARBA00022692"/>
    </source>
</evidence>
<evidence type="ECO:0000256" key="6">
    <source>
        <dbReference type="ARBA" id="ARBA00022989"/>
    </source>
</evidence>
<feature type="domain" description="Cation efflux protein cytoplasmic" evidence="11">
    <location>
        <begin position="445"/>
        <end position="511"/>
    </location>
</feature>
<dbReference type="SUPFAM" id="SSF161111">
    <property type="entry name" value="Cation efflux protein transmembrane domain-like"/>
    <property type="match status" value="1"/>
</dbReference>
<dbReference type="Pfam" id="PF16916">
    <property type="entry name" value="ZT_dimer"/>
    <property type="match status" value="1"/>
</dbReference>
<name>A0AA36CR45_9BILA</name>
<feature type="domain" description="Cation efflux protein transmembrane" evidence="10">
    <location>
        <begin position="105"/>
        <end position="437"/>
    </location>
</feature>
<comment type="subcellular location">
    <subcellularLocation>
        <location evidence="1">Membrane</location>
        <topology evidence="1">Multi-pass membrane protein</topology>
    </subcellularLocation>
</comment>
<keyword evidence="13" id="KW-1185">Reference proteome</keyword>
<organism evidence="12 13">
    <name type="scientific">Mesorhabditis spiculigera</name>
    <dbReference type="NCBI Taxonomy" id="96644"/>
    <lineage>
        <taxon>Eukaryota</taxon>
        <taxon>Metazoa</taxon>
        <taxon>Ecdysozoa</taxon>
        <taxon>Nematoda</taxon>
        <taxon>Chromadorea</taxon>
        <taxon>Rhabditida</taxon>
        <taxon>Rhabditina</taxon>
        <taxon>Rhabditomorpha</taxon>
        <taxon>Rhabditoidea</taxon>
        <taxon>Rhabditidae</taxon>
        <taxon>Mesorhabditinae</taxon>
        <taxon>Mesorhabditis</taxon>
    </lineage>
</organism>
<feature type="non-terminal residue" evidence="12">
    <location>
        <position position="1"/>
    </location>
</feature>
<dbReference type="Pfam" id="PF01545">
    <property type="entry name" value="Cation_efflux"/>
    <property type="match status" value="1"/>
</dbReference>
<evidence type="ECO:0000256" key="5">
    <source>
        <dbReference type="ARBA" id="ARBA00022833"/>
    </source>
</evidence>
<dbReference type="EMBL" id="CATQJA010002617">
    <property type="protein sequence ID" value="CAJ0573275.1"/>
    <property type="molecule type" value="Genomic_DNA"/>
</dbReference>
<feature type="compositionally biased region" description="Basic and acidic residues" evidence="8">
    <location>
        <begin position="266"/>
        <end position="287"/>
    </location>
</feature>
<feature type="transmembrane region" description="Helical" evidence="9">
    <location>
        <begin position="410"/>
        <end position="429"/>
    </location>
</feature>